<accession>A0A7E4VUM5</accession>
<feature type="transmembrane region" description="Helical" evidence="1">
    <location>
        <begin position="140"/>
        <end position="167"/>
    </location>
</feature>
<keyword evidence="1" id="KW-0812">Transmembrane</keyword>
<sequence>MGPILNVLFQPPALGAVFRGPIILFIYRNFGYKMCKVMTCFIFYALVAILCTQNYGVFFRFFAILPNKAYYEWFNSIPGFAYIYGSCITASGTVAVLVYLVLYDENEIPYAMLEYEDPNTTFADYKPGQDVLILCKRNTIIWYVIVGVASVGLLYIEANSYAMFFIAKRILKKYAASFTKQTYSLHRQFLYLLMVQITMPILLIVVPLVFLIWLRTLGADFAKLQIDCGTLSTASYSFVNVLLTIFCISPFRKFTKRITIDVVLKRLGVKVDVSHVVLPAPTSSLNFSSRT</sequence>
<feature type="transmembrane region" description="Helical" evidence="1">
    <location>
        <begin position="188"/>
        <end position="214"/>
    </location>
</feature>
<name>A0A7E4VUM5_PANRE</name>
<keyword evidence="2" id="KW-1185">Reference proteome</keyword>
<dbReference type="InterPro" id="IPR019422">
    <property type="entry name" value="7TM_GPCR_serpentine_rcpt_Srh"/>
</dbReference>
<keyword evidence="1" id="KW-1133">Transmembrane helix</keyword>
<feature type="transmembrane region" description="Helical" evidence="1">
    <location>
        <begin position="77"/>
        <end position="102"/>
    </location>
</feature>
<feature type="transmembrane region" description="Helical" evidence="1">
    <location>
        <begin position="234"/>
        <end position="251"/>
    </location>
</feature>
<reference evidence="3" key="2">
    <citation type="submission" date="2020-10" db="UniProtKB">
        <authorList>
            <consortium name="WormBaseParasite"/>
        </authorList>
    </citation>
    <scope>IDENTIFICATION</scope>
</reference>
<dbReference type="AlphaFoldDB" id="A0A7E4VUM5"/>
<evidence type="ECO:0000313" key="3">
    <source>
        <dbReference type="WBParaSite" id="Pan_g2936.t1"/>
    </source>
</evidence>
<dbReference type="Proteomes" id="UP000492821">
    <property type="component" value="Unassembled WGS sequence"/>
</dbReference>
<evidence type="ECO:0000256" key="1">
    <source>
        <dbReference type="SAM" id="Phobius"/>
    </source>
</evidence>
<dbReference type="WBParaSite" id="Pan_g2936.t1">
    <property type="protein sequence ID" value="Pan_g2936.t1"/>
    <property type="gene ID" value="Pan_g2936"/>
</dbReference>
<keyword evidence="1" id="KW-0472">Membrane</keyword>
<organism evidence="2 3">
    <name type="scientific">Panagrellus redivivus</name>
    <name type="common">Microworm</name>
    <dbReference type="NCBI Taxonomy" id="6233"/>
    <lineage>
        <taxon>Eukaryota</taxon>
        <taxon>Metazoa</taxon>
        <taxon>Ecdysozoa</taxon>
        <taxon>Nematoda</taxon>
        <taxon>Chromadorea</taxon>
        <taxon>Rhabditida</taxon>
        <taxon>Tylenchina</taxon>
        <taxon>Panagrolaimomorpha</taxon>
        <taxon>Panagrolaimoidea</taxon>
        <taxon>Panagrolaimidae</taxon>
        <taxon>Panagrellus</taxon>
    </lineage>
</organism>
<dbReference type="SUPFAM" id="SSF81321">
    <property type="entry name" value="Family A G protein-coupled receptor-like"/>
    <property type="match status" value="1"/>
</dbReference>
<evidence type="ECO:0000313" key="2">
    <source>
        <dbReference type="Proteomes" id="UP000492821"/>
    </source>
</evidence>
<dbReference type="Pfam" id="PF10318">
    <property type="entry name" value="7TM_GPCR_Srh"/>
    <property type="match status" value="1"/>
</dbReference>
<feature type="transmembrane region" description="Helical" evidence="1">
    <location>
        <begin position="12"/>
        <end position="30"/>
    </location>
</feature>
<reference evidence="2" key="1">
    <citation type="journal article" date="2013" name="Genetics">
        <title>The draft genome and transcriptome of Panagrellus redivivus are shaped by the harsh demands of a free-living lifestyle.</title>
        <authorList>
            <person name="Srinivasan J."/>
            <person name="Dillman A.R."/>
            <person name="Macchietto M.G."/>
            <person name="Heikkinen L."/>
            <person name="Lakso M."/>
            <person name="Fracchia K.M."/>
            <person name="Antoshechkin I."/>
            <person name="Mortazavi A."/>
            <person name="Wong G."/>
            <person name="Sternberg P.W."/>
        </authorList>
    </citation>
    <scope>NUCLEOTIDE SEQUENCE [LARGE SCALE GENOMIC DNA]</scope>
    <source>
        <strain evidence="2">MT8872</strain>
    </source>
</reference>
<feature type="transmembrane region" description="Helical" evidence="1">
    <location>
        <begin position="42"/>
        <end position="65"/>
    </location>
</feature>
<protein>
    <submittedName>
        <fullName evidence="3">G-protein coupled receptors family 1 profile domain-containing protein</fullName>
    </submittedName>
</protein>
<proteinExistence type="predicted"/>